<dbReference type="PANTHER" id="PTHR10030:SF37">
    <property type="entry name" value="ALPHA-L-FUCOSIDASE-RELATED"/>
    <property type="match status" value="1"/>
</dbReference>
<evidence type="ECO:0000256" key="7">
    <source>
        <dbReference type="SAM" id="MobiDB-lite"/>
    </source>
</evidence>
<feature type="region of interest" description="Disordered" evidence="7">
    <location>
        <begin position="434"/>
        <end position="459"/>
    </location>
</feature>
<dbReference type="KEGG" id="agl:PYTT_0334"/>
<protein>
    <recommendedName>
        <fullName evidence="3">alpha-L-fucosidase</fullName>
        <ecNumber evidence="3">3.2.1.51</ecNumber>
    </recommendedName>
</protein>
<feature type="domain" description="Glycoside hydrolase family 29 N-terminal" evidence="9">
    <location>
        <begin position="22"/>
        <end position="313"/>
    </location>
</feature>
<dbReference type="InterPro" id="IPR016286">
    <property type="entry name" value="FUC_metazoa-typ"/>
</dbReference>
<dbReference type="InterPro" id="IPR000933">
    <property type="entry name" value="Glyco_hydro_29"/>
</dbReference>
<sequence>MNSFLPSAILTALYTSAAFAAQTSNKPEREQWFMDQGFGMFIHWSVDSQTGAVISHSMAGADRQYLDRFIHELPQTFNPREFHPEDWAALAKLSGIKYVVFTAKHHSGFCMWPTKTTDFSLTQTPFKRDILKEVLDAFRKQGIAVGLYFSPEDFHYLYRHNIPIGRLQHNLHYPANNPGLMQLDKKQLKELLTLYGKIDVIFFDGPAEQLKEYAWEIQPDIVVTRGQMKTPEQTLPQIPQPGPWEACFTMGTDWQYKPTNDPHKSGTQIINMLIETRAKGGNLLLNVGPKPNGEIQIEQESRLRETALWMMVNRDAIHNIRPWHIAKEGDIWFTRSKESPSTVYAFVPGGDKWKYGTRKNITVKSLKATPQTRVSVLGYGSELLEYKKGFDASVRFKNTDGGIEISAVNGLRMYTDNKWPNPVVLKLENIEYIPAPGKTTPKPDQPAPSNKPEEVEGLI</sequence>
<dbReference type="GO" id="GO:0005764">
    <property type="term" value="C:lysosome"/>
    <property type="evidence" value="ECO:0007669"/>
    <property type="project" value="TreeGrafter"/>
</dbReference>
<dbReference type="InterPro" id="IPR057739">
    <property type="entry name" value="Glyco_hydro_29_N"/>
</dbReference>
<evidence type="ECO:0000256" key="3">
    <source>
        <dbReference type="ARBA" id="ARBA00012662"/>
    </source>
</evidence>
<gene>
    <name evidence="10" type="ORF">PYTT_0334</name>
</gene>
<comment type="similarity">
    <text evidence="2">Belongs to the glycosyl hydrolase 29 family.</text>
</comment>
<evidence type="ECO:0000256" key="5">
    <source>
        <dbReference type="ARBA" id="ARBA00022801"/>
    </source>
</evidence>
<evidence type="ECO:0000256" key="8">
    <source>
        <dbReference type="SAM" id="SignalP"/>
    </source>
</evidence>
<dbReference type="Gene3D" id="3.20.20.80">
    <property type="entry name" value="Glycosidases"/>
    <property type="match status" value="1"/>
</dbReference>
<dbReference type="Pfam" id="PF01120">
    <property type="entry name" value="Alpha_L_fucos"/>
    <property type="match status" value="1"/>
</dbReference>
<accession>A0A1H6KLB5</accession>
<evidence type="ECO:0000256" key="1">
    <source>
        <dbReference type="ARBA" id="ARBA00004071"/>
    </source>
</evidence>
<evidence type="ECO:0000313" key="10">
    <source>
        <dbReference type="EMBL" id="SEH73598.1"/>
    </source>
</evidence>
<evidence type="ECO:0000256" key="6">
    <source>
        <dbReference type="ARBA" id="ARBA00023295"/>
    </source>
</evidence>
<dbReference type="PANTHER" id="PTHR10030">
    <property type="entry name" value="ALPHA-L-FUCOSIDASE"/>
    <property type="match status" value="1"/>
</dbReference>
<dbReference type="InterPro" id="IPR017853">
    <property type="entry name" value="GH"/>
</dbReference>
<keyword evidence="5" id="KW-0378">Hydrolase</keyword>
<dbReference type="GO" id="GO:0006004">
    <property type="term" value="P:fucose metabolic process"/>
    <property type="evidence" value="ECO:0007669"/>
    <property type="project" value="InterPro"/>
</dbReference>
<feature type="signal peptide" evidence="8">
    <location>
        <begin position="1"/>
        <end position="20"/>
    </location>
</feature>
<comment type="function">
    <text evidence="1">Alpha-L-fucosidase is responsible for hydrolyzing the alpha-1,6-linked fucose joined to the reducing-end N-acetylglucosamine of the carbohydrate moieties of glycoproteins.</text>
</comment>
<dbReference type="GO" id="GO:0016139">
    <property type="term" value="P:glycoside catabolic process"/>
    <property type="evidence" value="ECO:0007669"/>
    <property type="project" value="TreeGrafter"/>
</dbReference>
<keyword evidence="11" id="KW-1185">Reference proteome</keyword>
<dbReference type="OrthoDB" id="107551at2"/>
<organism evidence="10 11">
    <name type="scientific">Akkermansia glycaniphila</name>
    <dbReference type="NCBI Taxonomy" id="1679444"/>
    <lineage>
        <taxon>Bacteria</taxon>
        <taxon>Pseudomonadati</taxon>
        <taxon>Verrucomicrobiota</taxon>
        <taxon>Verrucomicrobiia</taxon>
        <taxon>Verrucomicrobiales</taxon>
        <taxon>Akkermansiaceae</taxon>
        <taxon>Akkermansia</taxon>
    </lineage>
</organism>
<feature type="chain" id="PRO_5009604457" description="alpha-L-fucosidase" evidence="8">
    <location>
        <begin position="21"/>
        <end position="459"/>
    </location>
</feature>
<proteinExistence type="inferred from homology"/>
<dbReference type="AlphaFoldDB" id="A0A1H6KLB5"/>
<dbReference type="STRING" id="1679444.PYTT_0334"/>
<dbReference type="SMART" id="SM00812">
    <property type="entry name" value="Alpha_L_fucos"/>
    <property type="match status" value="1"/>
</dbReference>
<dbReference type="SUPFAM" id="SSF51445">
    <property type="entry name" value="(Trans)glycosidases"/>
    <property type="match status" value="1"/>
</dbReference>
<name>A0A1H6KLB5_9BACT</name>
<reference evidence="11" key="1">
    <citation type="submission" date="2016-09" db="EMBL/GenBank/DDBJ databases">
        <authorList>
            <person name="Koehorst J."/>
        </authorList>
    </citation>
    <scope>NUCLEOTIDE SEQUENCE [LARGE SCALE GENOMIC DNA]</scope>
</reference>
<evidence type="ECO:0000259" key="9">
    <source>
        <dbReference type="Pfam" id="PF01120"/>
    </source>
</evidence>
<dbReference type="EC" id="3.2.1.51" evidence="3"/>
<dbReference type="PRINTS" id="PR00741">
    <property type="entry name" value="GLHYDRLASE29"/>
</dbReference>
<evidence type="ECO:0000313" key="11">
    <source>
        <dbReference type="Proteomes" id="UP000176204"/>
    </source>
</evidence>
<dbReference type="EMBL" id="LT629973">
    <property type="protein sequence ID" value="SEH73598.1"/>
    <property type="molecule type" value="Genomic_DNA"/>
</dbReference>
<keyword evidence="6" id="KW-0326">Glycosidase</keyword>
<keyword evidence="4 8" id="KW-0732">Signal</keyword>
<dbReference type="RefSeq" id="WP_071133201.1">
    <property type="nucleotide sequence ID" value="NZ_LT629973.1"/>
</dbReference>
<dbReference type="Proteomes" id="UP000176204">
    <property type="component" value="Chromosome I"/>
</dbReference>
<evidence type="ECO:0000256" key="2">
    <source>
        <dbReference type="ARBA" id="ARBA00007951"/>
    </source>
</evidence>
<dbReference type="GO" id="GO:0004560">
    <property type="term" value="F:alpha-L-fucosidase activity"/>
    <property type="evidence" value="ECO:0007669"/>
    <property type="project" value="InterPro"/>
</dbReference>
<evidence type="ECO:0000256" key="4">
    <source>
        <dbReference type="ARBA" id="ARBA00022729"/>
    </source>
</evidence>